<sequence>MLYWYQKEYASGELYQALWDVAVIFQTGLFETAFTKIRKLEADSDVLGLMLHQLSWLVISHPHECNLSIKQGSFVLKERVVGRDEIYCLCRKTSSGWLFEVGGSGDFDFATSLGWQKLSNEHPLANTVGTIGPSQHLNSV</sequence>
<evidence type="ECO:0000313" key="2">
    <source>
        <dbReference type="Proteomes" id="UP000178186"/>
    </source>
</evidence>
<proteinExistence type="predicted"/>
<accession>A0A1G2GVF7</accession>
<dbReference type="AlphaFoldDB" id="A0A1G2GVF7"/>
<comment type="caution">
    <text evidence="1">The sequence shown here is derived from an EMBL/GenBank/DDBJ whole genome shotgun (WGS) entry which is preliminary data.</text>
</comment>
<evidence type="ECO:0000313" key="1">
    <source>
        <dbReference type="EMBL" id="OGZ54192.1"/>
    </source>
</evidence>
<name>A0A1G2GVF7_9BACT</name>
<organism evidence="1 2">
    <name type="scientific">Candidatus Ryanbacteria bacterium RIFCSPLOWO2_02_FULL_45_11c</name>
    <dbReference type="NCBI Taxonomy" id="1802128"/>
    <lineage>
        <taxon>Bacteria</taxon>
        <taxon>Candidatus Ryaniibacteriota</taxon>
    </lineage>
</organism>
<dbReference type="Proteomes" id="UP000178186">
    <property type="component" value="Unassembled WGS sequence"/>
</dbReference>
<gene>
    <name evidence="1" type="ORF">A3H64_00060</name>
</gene>
<reference evidence="1 2" key="1">
    <citation type="journal article" date="2016" name="Nat. Commun.">
        <title>Thousands of microbial genomes shed light on interconnected biogeochemical processes in an aquifer system.</title>
        <authorList>
            <person name="Anantharaman K."/>
            <person name="Brown C.T."/>
            <person name="Hug L.A."/>
            <person name="Sharon I."/>
            <person name="Castelle C.J."/>
            <person name="Probst A.J."/>
            <person name="Thomas B.C."/>
            <person name="Singh A."/>
            <person name="Wilkins M.J."/>
            <person name="Karaoz U."/>
            <person name="Brodie E.L."/>
            <person name="Williams K.H."/>
            <person name="Hubbard S.S."/>
            <person name="Banfield J.F."/>
        </authorList>
    </citation>
    <scope>NUCLEOTIDE SEQUENCE [LARGE SCALE GENOMIC DNA]</scope>
</reference>
<dbReference type="EMBL" id="MHNY01000048">
    <property type="protein sequence ID" value="OGZ54192.1"/>
    <property type="molecule type" value="Genomic_DNA"/>
</dbReference>
<protein>
    <submittedName>
        <fullName evidence="1">Uncharacterized protein</fullName>
    </submittedName>
</protein>